<evidence type="ECO:0000256" key="1">
    <source>
        <dbReference type="ARBA" id="ARBA00022574"/>
    </source>
</evidence>
<evidence type="ECO:0000256" key="4">
    <source>
        <dbReference type="ARBA" id="ARBA00023204"/>
    </source>
</evidence>
<dbReference type="PROSITE" id="PS50294">
    <property type="entry name" value="WD_REPEATS_REGION"/>
    <property type="match status" value="4"/>
</dbReference>
<dbReference type="PANTHER" id="PTHR46202:SF1">
    <property type="entry name" value="DNA EXCISION REPAIR PROTEIN ERCC-8"/>
    <property type="match status" value="1"/>
</dbReference>
<dbReference type="InterPro" id="IPR001680">
    <property type="entry name" value="WD40_rpt"/>
</dbReference>
<keyword evidence="1 5" id="KW-0853">WD repeat</keyword>
<dbReference type="GO" id="GO:0000209">
    <property type="term" value="P:protein polyubiquitination"/>
    <property type="evidence" value="ECO:0007669"/>
    <property type="project" value="TreeGrafter"/>
</dbReference>
<keyword evidence="2" id="KW-0677">Repeat</keyword>
<keyword evidence="4" id="KW-0234">DNA repair</keyword>
<evidence type="ECO:0000256" key="3">
    <source>
        <dbReference type="ARBA" id="ARBA00022763"/>
    </source>
</evidence>
<evidence type="ECO:0000256" key="5">
    <source>
        <dbReference type="PROSITE-ProRule" id="PRU00221"/>
    </source>
</evidence>
<dbReference type="InterPro" id="IPR020472">
    <property type="entry name" value="WD40_PAC1"/>
</dbReference>
<dbReference type="GO" id="GO:0000109">
    <property type="term" value="C:nucleotide-excision repair complex"/>
    <property type="evidence" value="ECO:0007669"/>
    <property type="project" value="TreeGrafter"/>
</dbReference>
<feature type="repeat" description="WD" evidence="5">
    <location>
        <begin position="378"/>
        <end position="410"/>
    </location>
</feature>
<dbReference type="InterPro" id="IPR015943">
    <property type="entry name" value="WD40/YVTN_repeat-like_dom_sf"/>
</dbReference>
<dbReference type="PROSITE" id="PS00678">
    <property type="entry name" value="WD_REPEATS_1"/>
    <property type="match status" value="2"/>
</dbReference>
<feature type="repeat" description="WD" evidence="5">
    <location>
        <begin position="204"/>
        <end position="246"/>
    </location>
</feature>
<protein>
    <recommendedName>
        <fullName evidence="9">Anaphase-promoting complex subunit 4 WD40 domain-containing protein</fullName>
    </recommendedName>
</protein>
<dbReference type="SUPFAM" id="SSF50978">
    <property type="entry name" value="WD40 repeat-like"/>
    <property type="match status" value="1"/>
</dbReference>
<evidence type="ECO:0000256" key="2">
    <source>
        <dbReference type="ARBA" id="ARBA00022737"/>
    </source>
</evidence>
<dbReference type="Gene3D" id="2.130.10.10">
    <property type="entry name" value="YVTN repeat-like/Quinoprotein amine dehydrogenase"/>
    <property type="match status" value="1"/>
</dbReference>
<dbReference type="InterPro" id="IPR042238">
    <property type="entry name" value="Rad28/ERCC8/Ckn1/ATCSA-1"/>
</dbReference>
<dbReference type="GO" id="GO:0043161">
    <property type="term" value="P:proteasome-mediated ubiquitin-dependent protein catabolic process"/>
    <property type="evidence" value="ECO:0007669"/>
    <property type="project" value="TreeGrafter"/>
</dbReference>
<evidence type="ECO:0000256" key="6">
    <source>
        <dbReference type="SAM" id="MobiDB-lite"/>
    </source>
</evidence>
<proteinExistence type="predicted"/>
<dbReference type="AlphaFoldDB" id="A0A6G0XCV8"/>
<dbReference type="PROSITE" id="PS50082">
    <property type="entry name" value="WD_REPEATS_2"/>
    <property type="match status" value="4"/>
</dbReference>
<gene>
    <name evidence="7" type="ORF">Ae201684_006035</name>
</gene>
<dbReference type="Pfam" id="PF00400">
    <property type="entry name" value="WD40"/>
    <property type="match status" value="4"/>
</dbReference>
<sequence length="460" mass="50248">MIERSSAFAYVQRRSIGETTYGEYIDDVYAEGSKQLTLNQQKVIHRQGMNVWHMDLDPVENQFLLVGAGTGALYIYDMSVFDTTPLPPDSSSIRPMCAVKPLKRPRDVKHFNAAFTQDLSGHAGGVTAVQWYPVDNGMFITASHDTVVKLWDANEMEVASAFCVKDAVHAAVFSSLGSSILAVGTDRPEVRLCDISIGACTHRLLGHRAAIRCLSWSRTNEFHLASGAADGSVRLWDIRRSGATACLLVLNQDGEADIPSRESPAAKRPKQDPHIAASTSKALAHTQAIQSLRYTPDGRFLVTSGADQCMRLWNAATGEHLFHNYGTIKCRGVRPITVGLAQEGNSESAMIYHPTGKQGTIVTFMLHGESHSTPCTKYTGHYSRVTNCVYRPTTRELISGGEDGLIMMWSPPQVRVDPTSDNSSSQDEEGQAPAAVHDEDAWSDDETAPAGDVFVPPILR</sequence>
<evidence type="ECO:0008006" key="9">
    <source>
        <dbReference type="Google" id="ProtNLM"/>
    </source>
</evidence>
<dbReference type="GO" id="GO:0006283">
    <property type="term" value="P:transcription-coupled nucleotide-excision repair"/>
    <property type="evidence" value="ECO:0007669"/>
    <property type="project" value="InterPro"/>
</dbReference>
<dbReference type="InterPro" id="IPR036322">
    <property type="entry name" value="WD40_repeat_dom_sf"/>
</dbReference>
<reference evidence="7 8" key="1">
    <citation type="submission" date="2019-07" db="EMBL/GenBank/DDBJ databases">
        <title>Genomics analysis of Aphanomyces spp. identifies a new class of oomycete effector associated with host adaptation.</title>
        <authorList>
            <person name="Gaulin E."/>
        </authorList>
    </citation>
    <scope>NUCLEOTIDE SEQUENCE [LARGE SCALE GENOMIC DNA]</scope>
    <source>
        <strain evidence="7 8">ATCC 201684</strain>
    </source>
</reference>
<feature type="region of interest" description="Disordered" evidence="6">
    <location>
        <begin position="412"/>
        <end position="460"/>
    </location>
</feature>
<dbReference type="EMBL" id="VJMJ01000079">
    <property type="protein sequence ID" value="KAF0738043.1"/>
    <property type="molecule type" value="Genomic_DNA"/>
</dbReference>
<feature type="repeat" description="WD" evidence="5">
    <location>
        <begin position="282"/>
        <end position="323"/>
    </location>
</feature>
<dbReference type="PANTHER" id="PTHR46202">
    <property type="entry name" value="DNA EXCISION REPAIR PROTEIN ERCC-8"/>
    <property type="match status" value="1"/>
</dbReference>
<evidence type="ECO:0000313" key="7">
    <source>
        <dbReference type="EMBL" id="KAF0738043.1"/>
    </source>
</evidence>
<comment type="caution">
    <text evidence="7">The sequence shown here is derived from an EMBL/GenBank/DDBJ whole genome shotgun (WGS) entry which is preliminary data.</text>
</comment>
<dbReference type="SMART" id="SM00320">
    <property type="entry name" value="WD40"/>
    <property type="match status" value="6"/>
</dbReference>
<keyword evidence="3" id="KW-0227">DNA damage</keyword>
<feature type="repeat" description="WD" evidence="5">
    <location>
        <begin position="119"/>
        <end position="161"/>
    </location>
</feature>
<evidence type="ECO:0000313" key="8">
    <source>
        <dbReference type="Proteomes" id="UP000481153"/>
    </source>
</evidence>
<dbReference type="Proteomes" id="UP000481153">
    <property type="component" value="Unassembled WGS sequence"/>
</dbReference>
<dbReference type="GO" id="GO:0031464">
    <property type="term" value="C:Cul4A-RING E3 ubiquitin ligase complex"/>
    <property type="evidence" value="ECO:0007669"/>
    <property type="project" value="TreeGrafter"/>
</dbReference>
<feature type="region of interest" description="Disordered" evidence="6">
    <location>
        <begin position="258"/>
        <end position="280"/>
    </location>
</feature>
<keyword evidence="8" id="KW-1185">Reference proteome</keyword>
<dbReference type="PRINTS" id="PR00320">
    <property type="entry name" value="GPROTEINBRPT"/>
</dbReference>
<accession>A0A6G0XCV8</accession>
<organism evidence="7 8">
    <name type="scientific">Aphanomyces euteiches</name>
    <dbReference type="NCBI Taxonomy" id="100861"/>
    <lineage>
        <taxon>Eukaryota</taxon>
        <taxon>Sar</taxon>
        <taxon>Stramenopiles</taxon>
        <taxon>Oomycota</taxon>
        <taxon>Saprolegniomycetes</taxon>
        <taxon>Saprolegniales</taxon>
        <taxon>Verrucalvaceae</taxon>
        <taxon>Aphanomyces</taxon>
    </lineage>
</organism>
<name>A0A6G0XCV8_9STRA</name>
<dbReference type="InterPro" id="IPR019775">
    <property type="entry name" value="WD40_repeat_CS"/>
</dbReference>